<dbReference type="EMBL" id="NIOJ01000026">
    <property type="protein sequence ID" value="PNT98587.1"/>
    <property type="molecule type" value="Genomic_DNA"/>
</dbReference>
<dbReference type="KEGG" id="cthd:CDO33_01250"/>
<dbReference type="AlphaFoldDB" id="A0A2K2FD81"/>
<dbReference type="Proteomes" id="UP000236151">
    <property type="component" value="Unassembled WGS sequence"/>
</dbReference>
<proteinExistence type="predicted"/>
<dbReference type="OrthoDB" id="3036093at2"/>
<dbReference type="RefSeq" id="WP_103081725.1">
    <property type="nucleotide sequence ID" value="NZ_CP021850.1"/>
</dbReference>
<accession>A0A2K2FD81</accession>
<sequence>MIFYIPITSLNFNDIFATESISPKIYYEHRLFGTSRHFSTKNAALTDGILLFKNPVDVDLDESLKLIQYPLVLKMSLSKNDIDMDNLKQLSGNIYVYLKTIYLSPMNVKVLFYSEEHLKKVIDNSLYNLETKTLRKYANNFAIIKKEDKEKNLCNEKPSVSYDITEDYIINEVKNDSFFNTIKGFYYGLLYTKPEIIYSSEYDIQIFQVLTLLNNIISKKRKFFKRINRIKDFTIKERDFNKNNTNMIRINNTKRSMTLNRKYFTSVLEEEEIGVLNIILNEIVQANMEMKQKFTFDYIKKLLVSIGMNVSKRYGENSVYKADLVYIYKRMINGQATIDSSYLKSDLMKNFFAVLLKGKDMQALKSYLSAEANRKPCIAFAIAGAIIGFADLPKTFTKPIFDNAQLSMDIDFQLRNIRIMIWKYNNSKYIYCKRLFSLITILKRCDNYYNFIKKLPYIKSCIDKNIELINTGDRLNVIIHSSTDTRYVIVLYMKKYKNVASRFKKRIDTMGISKNIIKGIYPVFTYYKISNNDRQNLNPDDEKDLIKILEQINGYLTSKKKDG</sequence>
<reference evidence="1 2" key="1">
    <citation type="submission" date="2017-06" db="EMBL/GenBank/DDBJ databases">
        <title>Investigating the central metabolism of Clostridium thermosuccinogenes.</title>
        <authorList>
            <person name="Koendjbiharie J.G."/>
            <person name="van Kranenburg R."/>
        </authorList>
    </citation>
    <scope>NUCLEOTIDE SEQUENCE [LARGE SCALE GENOMIC DNA]</scope>
    <source>
        <strain evidence="1 2">DSM 5806</strain>
    </source>
</reference>
<protein>
    <submittedName>
        <fullName evidence="1">Uncharacterized protein</fullName>
    </submittedName>
</protein>
<organism evidence="1 2">
    <name type="scientific">Clostridium thermosuccinogenes</name>
    <dbReference type="NCBI Taxonomy" id="84032"/>
    <lineage>
        <taxon>Bacteria</taxon>
        <taxon>Bacillati</taxon>
        <taxon>Bacillota</taxon>
        <taxon>Clostridia</taxon>
        <taxon>Eubacteriales</taxon>
        <taxon>Clostridiaceae</taxon>
        <taxon>Clostridium</taxon>
    </lineage>
</organism>
<gene>
    <name evidence="1" type="ORF">CDQ84_10640</name>
</gene>
<name>A0A2K2FD81_9CLOT</name>
<keyword evidence="2" id="KW-1185">Reference proteome</keyword>
<evidence type="ECO:0000313" key="1">
    <source>
        <dbReference type="EMBL" id="PNT98587.1"/>
    </source>
</evidence>
<comment type="caution">
    <text evidence="1">The sequence shown here is derived from an EMBL/GenBank/DDBJ whole genome shotgun (WGS) entry which is preliminary data.</text>
</comment>
<evidence type="ECO:0000313" key="2">
    <source>
        <dbReference type="Proteomes" id="UP000236151"/>
    </source>
</evidence>